<accession>A0A496PG84</accession>
<keyword evidence="1" id="KW-0812">Transmembrane</keyword>
<feature type="transmembrane region" description="Helical" evidence="1">
    <location>
        <begin position="268"/>
        <end position="288"/>
    </location>
</feature>
<feature type="transmembrane region" description="Helical" evidence="1">
    <location>
        <begin position="333"/>
        <end position="366"/>
    </location>
</feature>
<feature type="transmembrane region" description="Helical" evidence="1">
    <location>
        <begin position="162"/>
        <end position="180"/>
    </location>
</feature>
<gene>
    <name evidence="2" type="ORF">DWQ67_13190</name>
</gene>
<dbReference type="AlphaFoldDB" id="A0A496PG84"/>
<evidence type="ECO:0000256" key="1">
    <source>
        <dbReference type="SAM" id="Phobius"/>
    </source>
</evidence>
<dbReference type="EMBL" id="QQXL01000009">
    <property type="protein sequence ID" value="RKW69520.1"/>
    <property type="molecule type" value="Genomic_DNA"/>
</dbReference>
<evidence type="ECO:0000313" key="2">
    <source>
        <dbReference type="EMBL" id="RKW69520.1"/>
    </source>
</evidence>
<dbReference type="Pfam" id="PF06772">
    <property type="entry name" value="LtrA"/>
    <property type="match status" value="1"/>
</dbReference>
<proteinExistence type="predicted"/>
<feature type="transmembrane region" description="Helical" evidence="1">
    <location>
        <begin position="300"/>
        <end position="321"/>
    </location>
</feature>
<feature type="transmembrane region" description="Helical" evidence="1">
    <location>
        <begin position="106"/>
        <end position="126"/>
    </location>
</feature>
<keyword evidence="1" id="KW-1133">Transmembrane helix</keyword>
<feature type="transmembrane region" description="Helical" evidence="1">
    <location>
        <begin position="200"/>
        <end position="218"/>
    </location>
</feature>
<feature type="transmembrane region" description="Helical" evidence="1">
    <location>
        <begin position="138"/>
        <end position="157"/>
    </location>
</feature>
<organism evidence="2 3">
    <name type="scientific">Galactobacter caseinivorans</name>
    <dbReference type="NCBI Taxonomy" id="2676123"/>
    <lineage>
        <taxon>Bacteria</taxon>
        <taxon>Bacillati</taxon>
        <taxon>Actinomycetota</taxon>
        <taxon>Actinomycetes</taxon>
        <taxon>Micrococcales</taxon>
        <taxon>Micrococcaceae</taxon>
        <taxon>Galactobacter</taxon>
    </lineage>
</organism>
<dbReference type="Proteomes" id="UP000273119">
    <property type="component" value="Unassembled WGS sequence"/>
</dbReference>
<feature type="transmembrane region" description="Helical" evidence="1">
    <location>
        <begin position="230"/>
        <end position="248"/>
    </location>
</feature>
<dbReference type="PANTHER" id="PTHR36840">
    <property type="entry name" value="BLL5714 PROTEIN"/>
    <property type="match status" value="1"/>
</dbReference>
<protein>
    <submittedName>
        <fullName evidence="2">Low temperature requirement protein A</fullName>
    </submittedName>
</protein>
<keyword evidence="3" id="KW-1185">Reference proteome</keyword>
<sequence>MKPRDPNEPHRAASPLELFFDLVFVVAVAFSSAQLHHMETHGHAAEGVVGYLMIFFAIWWAWMNFTWFATSFGTDDWLYRVLTVLQMGGVLILAAGASRAMEEGDFSLGVIGYIIMRLALVGQWLRAAANNPEYRPTAYRYAIGIVIIQVMWVGYLFVPKSLGVIAFIVLALIEISVPLFAESKKTTPWNAHHITERYGLFTLILLGESILASTNAVVDAIETGHHLNDLLIISGSGLLIAAGMWWVYFAREHHEHIDGIRSSVTFGYFHYFIFAAAGAFSAGIEVAIDYIGGEAHLNEIVGAATLSVPVAVFFLAVWWLTLRKSLSGVGSGFFLLGVAVMAAAVVVPGVWSVTAVAVGAILSVVAVEVGSRAGSGLADEATLGQFN</sequence>
<comment type="caution">
    <text evidence="2">The sequence shown here is derived from an EMBL/GenBank/DDBJ whole genome shotgun (WGS) entry which is preliminary data.</text>
</comment>
<reference evidence="2 3" key="1">
    <citation type="submission" date="2018-07" db="EMBL/GenBank/DDBJ databases">
        <title>Arthrobacter sp. nov., isolated from raw cow's milk with high bacterial count.</title>
        <authorList>
            <person name="Hahne J."/>
            <person name="Isele D."/>
            <person name="Lipski A."/>
        </authorList>
    </citation>
    <scope>NUCLEOTIDE SEQUENCE [LARGE SCALE GENOMIC DNA]</scope>
    <source>
        <strain evidence="2 3">JZ R-183</strain>
    </source>
</reference>
<evidence type="ECO:0000313" key="3">
    <source>
        <dbReference type="Proteomes" id="UP000273119"/>
    </source>
</evidence>
<feature type="transmembrane region" description="Helical" evidence="1">
    <location>
        <begin position="12"/>
        <end position="32"/>
    </location>
</feature>
<dbReference type="InterPro" id="IPR010640">
    <property type="entry name" value="Low_temperature_requirement_A"/>
</dbReference>
<feature type="transmembrane region" description="Helical" evidence="1">
    <location>
        <begin position="44"/>
        <end position="62"/>
    </location>
</feature>
<feature type="transmembrane region" description="Helical" evidence="1">
    <location>
        <begin position="77"/>
        <end position="94"/>
    </location>
</feature>
<keyword evidence="1" id="KW-0472">Membrane</keyword>
<dbReference type="PANTHER" id="PTHR36840:SF1">
    <property type="entry name" value="BLL5714 PROTEIN"/>
    <property type="match status" value="1"/>
</dbReference>
<name>A0A496PG84_9MICC</name>